<sequence length="146" mass="15436">MREQENPEWLRVFGRCGLQVVGVAAAGGPSVEAAIHAAAGFDVVPVAAVPAASPGAAEELDRQWQHHASAAALHGERGEFLMLPPLSGGSEVGWVKVRDLVGGKLPSRVGRVTGSPEFLAVSVDGRRLCATSVEEDEYWVVLHEFS</sequence>
<dbReference type="EMBL" id="JACVQF010000219">
    <property type="protein sequence ID" value="MBD0422936.1"/>
    <property type="molecule type" value="Genomic_DNA"/>
</dbReference>
<organism evidence="1 2">
    <name type="scientific">Streptomyces griseicoloratus</name>
    <dbReference type="NCBI Taxonomy" id="2752516"/>
    <lineage>
        <taxon>Bacteria</taxon>
        <taxon>Bacillati</taxon>
        <taxon>Actinomycetota</taxon>
        <taxon>Actinomycetes</taxon>
        <taxon>Kitasatosporales</taxon>
        <taxon>Streptomycetaceae</taxon>
        <taxon>Streptomyces</taxon>
    </lineage>
</organism>
<accession>A0A926QTC0</accession>
<gene>
    <name evidence="1" type="ORF">H0H10_27910</name>
</gene>
<evidence type="ECO:0000313" key="2">
    <source>
        <dbReference type="Proteomes" id="UP000621210"/>
    </source>
</evidence>
<protein>
    <submittedName>
        <fullName evidence="1">Uncharacterized protein</fullName>
    </submittedName>
</protein>
<keyword evidence="2" id="KW-1185">Reference proteome</keyword>
<evidence type="ECO:0000313" key="1">
    <source>
        <dbReference type="EMBL" id="MBD0422936.1"/>
    </source>
</evidence>
<name>A0A926QTC0_9ACTN</name>
<dbReference type="AlphaFoldDB" id="A0A926QTC0"/>
<comment type="caution">
    <text evidence="1">The sequence shown here is derived from an EMBL/GenBank/DDBJ whole genome shotgun (WGS) entry which is preliminary data.</text>
</comment>
<reference evidence="1" key="2">
    <citation type="submission" date="2020-09" db="EMBL/GenBank/DDBJ databases">
        <authorList>
            <person name="Luo X."/>
        </authorList>
    </citation>
    <scope>NUCLEOTIDE SEQUENCE</scope>
    <source>
        <strain evidence="1">TRM S81-3</strain>
    </source>
</reference>
<dbReference type="Proteomes" id="UP000621210">
    <property type="component" value="Unassembled WGS sequence"/>
</dbReference>
<proteinExistence type="predicted"/>
<reference evidence="1" key="1">
    <citation type="submission" date="2020-09" db="EMBL/GenBank/DDBJ databases">
        <title>Streptomyces grisecoloratus sp. nov., isolated from cotton soil.</title>
        <authorList>
            <person name="Xing L."/>
        </authorList>
    </citation>
    <scope>NUCLEOTIDE SEQUENCE</scope>
    <source>
        <strain evidence="1">TRM S81-3</strain>
    </source>
</reference>